<name>A0A1Q1NIM5_APOLU</name>
<gene>
    <name evidence="11" type="primary">OR90</name>
</gene>
<comment type="similarity">
    <text evidence="10">Belongs to the insect chemoreceptor superfamily. Heteromeric odorant receptor channel (TC 1.A.69) family.</text>
</comment>
<dbReference type="EMBL" id="KU958267">
    <property type="protein sequence ID" value="AQM56096.1"/>
    <property type="molecule type" value="mRNA"/>
</dbReference>
<evidence type="ECO:0000256" key="2">
    <source>
        <dbReference type="ARBA" id="ARBA00022475"/>
    </source>
</evidence>
<evidence type="ECO:0000256" key="6">
    <source>
        <dbReference type="ARBA" id="ARBA00022989"/>
    </source>
</evidence>
<comment type="subcellular location">
    <subcellularLocation>
        <location evidence="1 10">Cell membrane</location>
        <topology evidence="1 10">Multi-pass membrane protein</topology>
    </subcellularLocation>
</comment>
<keyword evidence="3 10" id="KW-0716">Sensory transduction</keyword>
<evidence type="ECO:0000256" key="5">
    <source>
        <dbReference type="ARBA" id="ARBA00022725"/>
    </source>
</evidence>
<evidence type="ECO:0000256" key="9">
    <source>
        <dbReference type="ARBA" id="ARBA00023224"/>
    </source>
</evidence>
<dbReference type="PANTHER" id="PTHR21137">
    <property type="entry name" value="ODORANT RECEPTOR"/>
    <property type="match status" value="1"/>
</dbReference>
<evidence type="ECO:0000256" key="7">
    <source>
        <dbReference type="ARBA" id="ARBA00023136"/>
    </source>
</evidence>
<keyword evidence="5 10" id="KW-0552">Olfaction</keyword>
<feature type="transmembrane region" description="Helical" evidence="10">
    <location>
        <begin position="307"/>
        <end position="331"/>
    </location>
</feature>
<dbReference type="AlphaFoldDB" id="A0A1Q1NIM5"/>
<dbReference type="GO" id="GO:0005549">
    <property type="term" value="F:odorant binding"/>
    <property type="evidence" value="ECO:0007669"/>
    <property type="project" value="InterPro"/>
</dbReference>
<keyword evidence="2" id="KW-1003">Cell membrane</keyword>
<evidence type="ECO:0000313" key="11">
    <source>
        <dbReference type="EMBL" id="AQM56096.1"/>
    </source>
</evidence>
<keyword evidence="7 10" id="KW-0472">Membrane</keyword>
<keyword evidence="6 10" id="KW-1133">Transmembrane helix</keyword>
<feature type="transmembrane region" description="Helical" evidence="10">
    <location>
        <begin position="90"/>
        <end position="112"/>
    </location>
</feature>
<evidence type="ECO:0000256" key="1">
    <source>
        <dbReference type="ARBA" id="ARBA00004651"/>
    </source>
</evidence>
<dbReference type="GO" id="GO:0005886">
    <property type="term" value="C:plasma membrane"/>
    <property type="evidence" value="ECO:0007669"/>
    <property type="project" value="UniProtKB-SubCell"/>
</dbReference>
<keyword evidence="4 10" id="KW-0812">Transmembrane</keyword>
<keyword evidence="9 10" id="KW-0807">Transducer</keyword>
<evidence type="ECO:0000256" key="8">
    <source>
        <dbReference type="ARBA" id="ARBA00023170"/>
    </source>
</evidence>
<feature type="transmembrane region" description="Helical" evidence="10">
    <location>
        <begin position="211"/>
        <end position="239"/>
    </location>
</feature>
<evidence type="ECO:0000256" key="3">
    <source>
        <dbReference type="ARBA" id="ARBA00022606"/>
    </source>
</evidence>
<reference evidence="11" key="1">
    <citation type="journal article" date="2016" name="Sci. Rep.">
        <title>Identification and expression analysis of an olfactory receptor gene family in green plant bug Apolygus lucorum (Meyer-Dur).</title>
        <authorList>
            <person name="An X.K."/>
            <person name="Sun L."/>
            <person name="Liu H.W."/>
            <person name="Liu D.F."/>
            <person name="Ding Y.X."/>
            <person name="Li L.M."/>
            <person name="Zhang Y.J."/>
            <person name="Guo Y.Y."/>
        </authorList>
    </citation>
    <scope>NUCLEOTIDE SEQUENCE</scope>
</reference>
<dbReference type="PANTHER" id="PTHR21137:SF35">
    <property type="entry name" value="ODORANT RECEPTOR 19A-RELATED"/>
    <property type="match status" value="1"/>
</dbReference>
<reference evidence="11" key="2">
    <citation type="submission" date="2016-03" db="EMBL/GenBank/DDBJ databases">
        <authorList>
            <person name="Ploux O."/>
        </authorList>
    </citation>
    <scope>NUCLEOTIDE SEQUENCE</scope>
</reference>
<dbReference type="GO" id="GO:0004984">
    <property type="term" value="F:olfactory receptor activity"/>
    <property type="evidence" value="ECO:0007669"/>
    <property type="project" value="InterPro"/>
</dbReference>
<sequence>MVASTSKNRKIKNEQAVRGFTRSEEKQIEDHLFSIFNILPIIGGIFGYHQSPKWSALTYTLNIGMYTSVSLTALNLLYCSYLLRDNLSQVTMAFHCFLISCVVMTASISLTLQRNKLIEFLLKLQFRGPLAEYHDSDYFQALEGKTRQRIFRMLVIFLSCYGACGLIAVIFPFVDLYLKNADQVTNVPEIYWKGLPFAVWWPYDVHNSTSAWILCFLSQGIWALFAPVIVTTAVVLCFYGAELILNHFKLLIFSVKNLDQRTKAMYERKYKENSRTQLENVYEDCFYECIVQNVKHHHIILKIVEEFLALANYAIAVPFFGGALLLGLAGMNLLSTDDLRIGPKIFCASVGATEATNMFLLCVYGEKFQHEGEELFNSIICTRWYKRSMKCRKALMIMQCGSFRPPKITAARMIELNMATFSNLVNSAYSIFNLNSVASATEDK</sequence>
<organism evidence="11">
    <name type="scientific">Apolygus lucorum</name>
    <name type="common">Small green plant bug</name>
    <name type="synonym">Lygocoris lucorum</name>
    <dbReference type="NCBI Taxonomy" id="248454"/>
    <lineage>
        <taxon>Eukaryota</taxon>
        <taxon>Metazoa</taxon>
        <taxon>Ecdysozoa</taxon>
        <taxon>Arthropoda</taxon>
        <taxon>Hexapoda</taxon>
        <taxon>Insecta</taxon>
        <taxon>Pterygota</taxon>
        <taxon>Neoptera</taxon>
        <taxon>Paraneoptera</taxon>
        <taxon>Hemiptera</taxon>
        <taxon>Heteroptera</taxon>
        <taxon>Panheteroptera</taxon>
        <taxon>Cimicomorpha</taxon>
        <taxon>Miridae</taxon>
        <taxon>Mirini</taxon>
        <taxon>Apolygus</taxon>
    </lineage>
</organism>
<comment type="caution">
    <text evidence="10">Lacks conserved residue(s) required for the propagation of feature annotation.</text>
</comment>
<dbReference type="Pfam" id="PF02949">
    <property type="entry name" value="7tm_6"/>
    <property type="match status" value="1"/>
</dbReference>
<keyword evidence="8 10" id="KW-0675">Receptor</keyword>
<accession>A0A1Q1NIM5</accession>
<protein>
    <recommendedName>
        <fullName evidence="10">Odorant receptor</fullName>
    </recommendedName>
</protein>
<feature type="transmembrane region" description="Helical" evidence="10">
    <location>
        <begin position="154"/>
        <end position="174"/>
    </location>
</feature>
<dbReference type="GO" id="GO:0007165">
    <property type="term" value="P:signal transduction"/>
    <property type="evidence" value="ECO:0007669"/>
    <property type="project" value="UniProtKB-KW"/>
</dbReference>
<evidence type="ECO:0000256" key="4">
    <source>
        <dbReference type="ARBA" id="ARBA00022692"/>
    </source>
</evidence>
<evidence type="ECO:0000256" key="10">
    <source>
        <dbReference type="RuleBase" id="RU351113"/>
    </source>
</evidence>
<proteinExistence type="evidence at transcript level"/>
<feature type="transmembrane region" description="Helical" evidence="10">
    <location>
        <begin position="31"/>
        <end position="49"/>
    </location>
</feature>
<dbReference type="InterPro" id="IPR004117">
    <property type="entry name" value="7tm6_olfct_rcpt"/>
</dbReference>